<reference evidence="1 2" key="1">
    <citation type="submission" date="2016-06" db="EMBL/GenBank/DDBJ databases">
        <title>Genome of Rhinopithecus bieti.</title>
        <authorList>
            <person name="Wu"/>
            <person name="C.-I. and Zhang"/>
            <person name="Y."/>
        </authorList>
    </citation>
    <scope>NUCLEOTIDE SEQUENCE</scope>
</reference>
<name>A0A2K6MYR0_RHIBE</name>
<sequence length="56" mass="6088">ILGSPCTPHPNFHLSLILLLSPEWLGEMGRGLPWPGHLVAAWIDHIANELGRGAIL</sequence>
<organism evidence="1 2">
    <name type="scientific">Rhinopithecus bieti</name>
    <name type="common">Black snub-nosed monkey</name>
    <name type="synonym">Pygathrix bieti</name>
    <dbReference type="NCBI Taxonomy" id="61621"/>
    <lineage>
        <taxon>Eukaryota</taxon>
        <taxon>Metazoa</taxon>
        <taxon>Chordata</taxon>
        <taxon>Craniata</taxon>
        <taxon>Vertebrata</taxon>
        <taxon>Euteleostomi</taxon>
        <taxon>Mammalia</taxon>
        <taxon>Eutheria</taxon>
        <taxon>Euarchontoglires</taxon>
        <taxon>Primates</taxon>
        <taxon>Haplorrhini</taxon>
        <taxon>Catarrhini</taxon>
        <taxon>Cercopithecidae</taxon>
        <taxon>Colobinae</taxon>
        <taxon>Rhinopithecus</taxon>
    </lineage>
</organism>
<dbReference type="AlphaFoldDB" id="A0A2K6MYR0"/>
<dbReference type="Ensembl" id="ENSRBIT00000064941.1">
    <property type="protein sequence ID" value="ENSRBIP00000040906.1"/>
    <property type="gene ID" value="ENSRBIG00000043837.1"/>
</dbReference>
<reference evidence="1" key="2">
    <citation type="submission" date="2025-08" db="UniProtKB">
        <authorList>
            <consortium name="Ensembl"/>
        </authorList>
    </citation>
    <scope>IDENTIFICATION</scope>
</reference>
<evidence type="ECO:0000313" key="2">
    <source>
        <dbReference type="Proteomes" id="UP000233180"/>
    </source>
</evidence>
<reference evidence="1" key="3">
    <citation type="submission" date="2025-09" db="UniProtKB">
        <authorList>
            <consortium name="Ensembl"/>
        </authorList>
    </citation>
    <scope>IDENTIFICATION</scope>
</reference>
<dbReference type="OMA" id="SAWIDHI"/>
<dbReference type="GeneTree" id="ENSGT00910000146914"/>
<evidence type="ECO:0000313" key="1">
    <source>
        <dbReference type="Ensembl" id="ENSRBIP00000040906.1"/>
    </source>
</evidence>
<dbReference type="Proteomes" id="UP000233180">
    <property type="component" value="Unassembled WGS sequence"/>
</dbReference>
<proteinExistence type="predicted"/>
<protein>
    <submittedName>
        <fullName evidence="1">Uncharacterized protein</fullName>
    </submittedName>
</protein>
<accession>A0A2K6MYR0</accession>
<keyword evidence="2" id="KW-1185">Reference proteome</keyword>